<comment type="caution">
    <text evidence="1">The sequence shown here is derived from an EMBL/GenBank/DDBJ whole genome shotgun (WGS) entry which is preliminary data.</text>
</comment>
<dbReference type="AlphaFoldDB" id="A0AAV8WAY1"/>
<sequence>MYCEDAEIEVQRPCLSELDSALNELGMLANSVKSREEYLSEIQNKKCPNMLTINTRFVSRVSVGYRKRLCASHVRYKPYDSPKERHRTKSENNDKETAEIVKNAIDDCIDSSLDEIRYLKKAKSLESIIAETAQVADCETAKPSEVEVVSKSIQNLRVKE</sequence>
<gene>
    <name evidence="1" type="ORF">NQ315_001780</name>
</gene>
<protein>
    <submittedName>
        <fullName evidence="1">Uncharacterized protein</fullName>
    </submittedName>
</protein>
<evidence type="ECO:0000313" key="2">
    <source>
        <dbReference type="Proteomes" id="UP001159042"/>
    </source>
</evidence>
<name>A0AAV8WAY1_9CUCU</name>
<reference evidence="1 2" key="1">
    <citation type="journal article" date="2023" name="Insect Mol. Biol.">
        <title>Genome sequencing provides insights into the evolution of gene families encoding plant cell wall-degrading enzymes in longhorned beetles.</title>
        <authorList>
            <person name="Shin N.R."/>
            <person name="Okamura Y."/>
            <person name="Kirsch R."/>
            <person name="Pauchet Y."/>
        </authorList>
    </citation>
    <scope>NUCLEOTIDE SEQUENCE [LARGE SCALE GENOMIC DNA]</scope>
    <source>
        <strain evidence="1">EAD_L_NR</strain>
    </source>
</reference>
<dbReference type="EMBL" id="JANEYG010000005">
    <property type="protein sequence ID" value="KAJ8923225.1"/>
    <property type="molecule type" value="Genomic_DNA"/>
</dbReference>
<keyword evidence="2" id="KW-1185">Reference proteome</keyword>
<organism evidence="1 2">
    <name type="scientific">Exocentrus adspersus</name>
    <dbReference type="NCBI Taxonomy" id="1586481"/>
    <lineage>
        <taxon>Eukaryota</taxon>
        <taxon>Metazoa</taxon>
        <taxon>Ecdysozoa</taxon>
        <taxon>Arthropoda</taxon>
        <taxon>Hexapoda</taxon>
        <taxon>Insecta</taxon>
        <taxon>Pterygota</taxon>
        <taxon>Neoptera</taxon>
        <taxon>Endopterygota</taxon>
        <taxon>Coleoptera</taxon>
        <taxon>Polyphaga</taxon>
        <taxon>Cucujiformia</taxon>
        <taxon>Chrysomeloidea</taxon>
        <taxon>Cerambycidae</taxon>
        <taxon>Lamiinae</taxon>
        <taxon>Acanthocinini</taxon>
        <taxon>Exocentrus</taxon>
    </lineage>
</organism>
<evidence type="ECO:0000313" key="1">
    <source>
        <dbReference type="EMBL" id="KAJ8923225.1"/>
    </source>
</evidence>
<dbReference type="Proteomes" id="UP001159042">
    <property type="component" value="Unassembled WGS sequence"/>
</dbReference>
<proteinExistence type="predicted"/>
<accession>A0AAV8WAY1</accession>